<keyword evidence="2" id="KW-1185">Reference proteome</keyword>
<evidence type="ECO:0000313" key="2">
    <source>
        <dbReference type="Proteomes" id="UP000823775"/>
    </source>
</evidence>
<dbReference type="Proteomes" id="UP000823775">
    <property type="component" value="Unassembled WGS sequence"/>
</dbReference>
<protein>
    <submittedName>
        <fullName evidence="1">Uncharacterized protein</fullName>
    </submittedName>
</protein>
<gene>
    <name evidence="1" type="ORF">HAX54_014972</name>
</gene>
<reference evidence="1 2" key="1">
    <citation type="journal article" date="2021" name="BMC Genomics">
        <title>Datura genome reveals duplications of psychoactive alkaloid biosynthetic genes and high mutation rate following tissue culture.</title>
        <authorList>
            <person name="Rajewski A."/>
            <person name="Carter-House D."/>
            <person name="Stajich J."/>
            <person name="Litt A."/>
        </authorList>
    </citation>
    <scope>NUCLEOTIDE SEQUENCE [LARGE SCALE GENOMIC DNA]</scope>
    <source>
        <strain evidence="1">AR-01</strain>
    </source>
</reference>
<evidence type="ECO:0000313" key="1">
    <source>
        <dbReference type="EMBL" id="MCE5166131.1"/>
    </source>
</evidence>
<comment type="caution">
    <text evidence="1">The sequence shown here is derived from an EMBL/GenBank/DDBJ whole genome shotgun (WGS) entry which is preliminary data.</text>
</comment>
<sequence>LDGKRLRDIAKNGKLRGHIDKDLEAFLRLLSSCSRWSFFAVVRGSHWWKRSRVFGLRIRD</sequence>
<accession>A0ABS8Y636</accession>
<proteinExistence type="predicted"/>
<dbReference type="EMBL" id="JACEIK010019455">
    <property type="protein sequence ID" value="MCE5166131.1"/>
    <property type="molecule type" value="Genomic_DNA"/>
</dbReference>
<feature type="non-terminal residue" evidence="1">
    <location>
        <position position="1"/>
    </location>
</feature>
<organism evidence="1 2">
    <name type="scientific">Datura stramonium</name>
    <name type="common">Jimsonweed</name>
    <name type="synonym">Common thornapple</name>
    <dbReference type="NCBI Taxonomy" id="4076"/>
    <lineage>
        <taxon>Eukaryota</taxon>
        <taxon>Viridiplantae</taxon>
        <taxon>Streptophyta</taxon>
        <taxon>Embryophyta</taxon>
        <taxon>Tracheophyta</taxon>
        <taxon>Spermatophyta</taxon>
        <taxon>Magnoliopsida</taxon>
        <taxon>eudicotyledons</taxon>
        <taxon>Gunneridae</taxon>
        <taxon>Pentapetalae</taxon>
        <taxon>asterids</taxon>
        <taxon>lamiids</taxon>
        <taxon>Solanales</taxon>
        <taxon>Solanaceae</taxon>
        <taxon>Solanoideae</taxon>
        <taxon>Datureae</taxon>
        <taxon>Datura</taxon>
    </lineage>
</organism>
<name>A0ABS8Y636_DATST</name>